<organism evidence="1 2">
    <name type="scientific">Diphasiastrum complanatum</name>
    <name type="common">Issler's clubmoss</name>
    <name type="synonym">Lycopodium complanatum</name>
    <dbReference type="NCBI Taxonomy" id="34168"/>
    <lineage>
        <taxon>Eukaryota</taxon>
        <taxon>Viridiplantae</taxon>
        <taxon>Streptophyta</taxon>
        <taxon>Embryophyta</taxon>
        <taxon>Tracheophyta</taxon>
        <taxon>Lycopodiopsida</taxon>
        <taxon>Lycopodiales</taxon>
        <taxon>Lycopodiaceae</taxon>
        <taxon>Lycopodioideae</taxon>
        <taxon>Diphasiastrum</taxon>
    </lineage>
</organism>
<sequence length="131" mass="14527">MAAGWLKLAYTVGFLMFASKLYGQYDWASLSSSESGGLQIEIRSSSGETCAKSMGGCNVDQEFLMDSEINRRILAQRQYYISYSSLSADRTPCPPRSGRSYYTPNCNTASGRPNPYRRGCSRITRCARDTG</sequence>
<evidence type="ECO:0000313" key="1">
    <source>
        <dbReference type="EMBL" id="KAJ7567813.1"/>
    </source>
</evidence>
<accession>A0ACC2EMT0</accession>
<keyword evidence="2" id="KW-1185">Reference proteome</keyword>
<dbReference type="Proteomes" id="UP001162992">
    <property type="component" value="Chromosome 1"/>
</dbReference>
<gene>
    <name evidence="1" type="ORF">O6H91_01G008400</name>
</gene>
<evidence type="ECO:0000313" key="2">
    <source>
        <dbReference type="Proteomes" id="UP001162992"/>
    </source>
</evidence>
<proteinExistence type="predicted"/>
<protein>
    <submittedName>
        <fullName evidence="1">Uncharacterized protein</fullName>
    </submittedName>
</protein>
<dbReference type="EMBL" id="CM055092">
    <property type="protein sequence ID" value="KAJ7567813.1"/>
    <property type="molecule type" value="Genomic_DNA"/>
</dbReference>
<comment type="caution">
    <text evidence="1">The sequence shown here is derived from an EMBL/GenBank/DDBJ whole genome shotgun (WGS) entry which is preliminary data.</text>
</comment>
<name>A0ACC2EMT0_DIPCM</name>
<reference evidence="2" key="1">
    <citation type="journal article" date="2024" name="Proc. Natl. Acad. Sci. U.S.A.">
        <title>Extraordinary preservation of gene collinearity over three hundred million years revealed in homosporous lycophytes.</title>
        <authorList>
            <person name="Li C."/>
            <person name="Wickell D."/>
            <person name="Kuo L.Y."/>
            <person name="Chen X."/>
            <person name="Nie B."/>
            <person name="Liao X."/>
            <person name="Peng D."/>
            <person name="Ji J."/>
            <person name="Jenkins J."/>
            <person name="Williams M."/>
            <person name="Shu S."/>
            <person name="Plott C."/>
            <person name="Barry K."/>
            <person name="Rajasekar S."/>
            <person name="Grimwood J."/>
            <person name="Han X."/>
            <person name="Sun S."/>
            <person name="Hou Z."/>
            <person name="He W."/>
            <person name="Dai G."/>
            <person name="Sun C."/>
            <person name="Schmutz J."/>
            <person name="Leebens-Mack J.H."/>
            <person name="Li F.W."/>
            <person name="Wang L."/>
        </authorList>
    </citation>
    <scope>NUCLEOTIDE SEQUENCE [LARGE SCALE GENOMIC DNA]</scope>
    <source>
        <strain evidence="2">cv. PW_Plant_1</strain>
    </source>
</reference>